<evidence type="ECO:0000259" key="2">
    <source>
        <dbReference type="Pfam" id="PF01882"/>
    </source>
</evidence>
<feature type="domain" description="DUF58" evidence="2">
    <location>
        <begin position="54"/>
        <end position="166"/>
    </location>
</feature>
<dbReference type="STRING" id="394264.SAMN04488040_1902"/>
<proteinExistence type="predicted"/>
<gene>
    <name evidence="3" type="ORF">SAMN04488040_1902</name>
</gene>
<dbReference type="Pfam" id="PF01882">
    <property type="entry name" value="DUF58"/>
    <property type="match status" value="1"/>
</dbReference>
<name>A0A1I6SW95_9RHOB</name>
<feature type="signal peptide" evidence="1">
    <location>
        <begin position="1"/>
        <end position="29"/>
    </location>
</feature>
<protein>
    <recommendedName>
        <fullName evidence="2">DUF58 domain-containing protein</fullName>
    </recommendedName>
</protein>
<evidence type="ECO:0000313" key="3">
    <source>
        <dbReference type="EMBL" id="SFS81170.1"/>
    </source>
</evidence>
<dbReference type="AlphaFoldDB" id="A0A1I6SW95"/>
<accession>A0A1I6SW95</accession>
<dbReference type="PANTHER" id="PTHR33608:SF12">
    <property type="entry name" value="DUF58 DOMAIN-CONTAINING PROTEIN"/>
    <property type="match status" value="1"/>
</dbReference>
<organism evidence="3 4">
    <name type="scientific">Sulfitobacter marinus</name>
    <dbReference type="NCBI Taxonomy" id="394264"/>
    <lineage>
        <taxon>Bacteria</taxon>
        <taxon>Pseudomonadati</taxon>
        <taxon>Pseudomonadota</taxon>
        <taxon>Alphaproteobacteria</taxon>
        <taxon>Rhodobacterales</taxon>
        <taxon>Roseobacteraceae</taxon>
        <taxon>Sulfitobacter</taxon>
    </lineage>
</organism>
<reference evidence="4" key="1">
    <citation type="submission" date="2016-10" db="EMBL/GenBank/DDBJ databases">
        <authorList>
            <person name="Varghese N."/>
            <person name="Submissions S."/>
        </authorList>
    </citation>
    <scope>NUCLEOTIDE SEQUENCE [LARGE SCALE GENOMIC DNA]</scope>
    <source>
        <strain evidence="4">DSM 23422</strain>
    </source>
</reference>
<dbReference type="InterPro" id="IPR002881">
    <property type="entry name" value="DUF58"/>
</dbReference>
<sequence>MTAALEAPGVALTSAALIALRGVALNANAAPVLAALPGGFATRRKGHGLEVASTREYAVGDDLRHLDCGTTARTGRLHVRQFQEERDRVTLLIADFRPAMFWGVRRAFRSVAGAEALALVGWNVVESGGRVGLLALTAAGPVIAMPRGRTRGMLDVIGGMVQAHTDGLAAMINGQVDDTPLDQGLARADRLAPPGSELVIASGFDAPGAGLADRLNALSRRRSPRLLLITDAEAADLPRGRYPIRLPDGRRIRVHLGGQDHRQADPMRQIAGRTALVLDAGEAVEQTARRLAAVFMAERAA</sequence>
<feature type="chain" id="PRO_5011699844" description="DUF58 domain-containing protein" evidence="1">
    <location>
        <begin position="30"/>
        <end position="301"/>
    </location>
</feature>
<dbReference type="Proteomes" id="UP000199239">
    <property type="component" value="Unassembled WGS sequence"/>
</dbReference>
<dbReference type="PANTHER" id="PTHR33608">
    <property type="entry name" value="BLL2464 PROTEIN"/>
    <property type="match status" value="1"/>
</dbReference>
<evidence type="ECO:0000256" key="1">
    <source>
        <dbReference type="SAM" id="SignalP"/>
    </source>
</evidence>
<keyword evidence="1" id="KW-0732">Signal</keyword>
<dbReference type="RefSeq" id="WP_093916139.1">
    <property type="nucleotide sequence ID" value="NZ_FPAJ01000003.1"/>
</dbReference>
<dbReference type="OrthoDB" id="9776116at2"/>
<dbReference type="EMBL" id="FPAJ01000003">
    <property type="protein sequence ID" value="SFS81170.1"/>
    <property type="molecule type" value="Genomic_DNA"/>
</dbReference>
<evidence type="ECO:0000313" key="4">
    <source>
        <dbReference type="Proteomes" id="UP000199239"/>
    </source>
</evidence>
<keyword evidence="4" id="KW-1185">Reference proteome</keyword>